<organism evidence="2 3">
    <name type="scientific">Clostridium celatum DSM 1785</name>
    <dbReference type="NCBI Taxonomy" id="545697"/>
    <lineage>
        <taxon>Bacteria</taxon>
        <taxon>Bacillati</taxon>
        <taxon>Bacillota</taxon>
        <taxon>Clostridia</taxon>
        <taxon>Eubacteriales</taxon>
        <taxon>Clostridiaceae</taxon>
        <taxon>Clostridium</taxon>
    </lineage>
</organism>
<dbReference type="eggNOG" id="ENOG5031SB8">
    <property type="taxonomic scope" value="Bacteria"/>
</dbReference>
<comment type="caution">
    <text evidence="2">The sequence shown here is derived from an EMBL/GenBank/DDBJ whole genome shotgun (WGS) entry which is preliminary data.</text>
</comment>
<sequence length="514" mass="60977">MAVNLKNITSYMFRTIYEREDSYRRFKPYFYRFIGVEDSSKYDDFIKTLESKCEEEKDKCIIFDGSIPLTGELELIQYIFNELASMDVYSMAYQDITIFNDFEINLKFLKALDYVIPIACAKENFFNDNVRNNFITKLIVWSYSYVKDIKYDSNINPKCIYYGNIQRHEIYFLIMLYKMGFDVIYINPLKEELWNEIETEGLSECVKSMGLLPIETFKEKAKRGKIIECFETITKQIQSDIEEQLFSNTGMYKPWQFRKGYTNSVLLDTILEDIYIYWNEPCKLRSGFKVEGNNVRVPCFFKKIDGMYNDEFEYQKLVKYCVSSQNTLVFNKKYFSEDIKFTDDMYSLMFCQLSDGSFDIEEIKKLPIYKFSKYSEDIQNFLLKKFNETISRKDLFVNVLNKEEVLRLLVLVLGINENIVRMIDNFDFTGQIPKIVIYLEDENVLAESMQMLLGYLHTVGIDIVIFNPSGLFNINNVIKETALNNFRLQVMKYDSKYNNLMNLKQGVFSRFLKK</sequence>
<dbReference type="EMBL" id="AMEZ01000016">
    <property type="protein sequence ID" value="EKY28835.1"/>
    <property type="molecule type" value="Genomic_DNA"/>
</dbReference>
<dbReference type="RefSeq" id="WP_005210724.1">
    <property type="nucleotide sequence ID" value="NZ_KB291610.1"/>
</dbReference>
<keyword evidence="3" id="KW-1185">Reference proteome</keyword>
<dbReference type="Proteomes" id="UP000010420">
    <property type="component" value="Unassembled WGS sequence"/>
</dbReference>
<dbReference type="PATRIC" id="fig|545697.3.peg.533"/>
<feature type="domain" description="Putative component of 'biosynthetic module'" evidence="1">
    <location>
        <begin position="10"/>
        <end position="246"/>
    </location>
</feature>
<dbReference type="STRING" id="545697.HMPREF0216_00538"/>
<dbReference type="HOGENOM" id="CLU_021403_0_0_9"/>
<evidence type="ECO:0000313" key="2">
    <source>
        <dbReference type="EMBL" id="EKY28835.1"/>
    </source>
</evidence>
<name>L1QMC1_9CLOT</name>
<accession>L1QMC1</accession>
<gene>
    <name evidence="2" type="ORF">HMPREF0216_00538</name>
</gene>
<dbReference type="Pfam" id="PF14266">
    <property type="entry name" value="YceG_bac"/>
    <property type="match status" value="2"/>
</dbReference>
<evidence type="ECO:0000259" key="1">
    <source>
        <dbReference type="Pfam" id="PF14266"/>
    </source>
</evidence>
<protein>
    <recommendedName>
        <fullName evidence="1">Putative component of 'biosynthetic module' domain-containing protein</fullName>
    </recommendedName>
</protein>
<dbReference type="AlphaFoldDB" id="L1QMC1"/>
<proteinExistence type="predicted"/>
<reference evidence="2 3" key="1">
    <citation type="submission" date="2012-05" db="EMBL/GenBank/DDBJ databases">
        <authorList>
            <person name="Weinstock G."/>
            <person name="Sodergren E."/>
            <person name="Lobos E.A."/>
            <person name="Fulton L."/>
            <person name="Fulton R."/>
            <person name="Courtney L."/>
            <person name="Fronick C."/>
            <person name="O'Laughlin M."/>
            <person name="Godfrey J."/>
            <person name="Wilson R.M."/>
            <person name="Miner T."/>
            <person name="Farmer C."/>
            <person name="Delehaunty K."/>
            <person name="Cordes M."/>
            <person name="Minx P."/>
            <person name="Tomlinson C."/>
            <person name="Chen J."/>
            <person name="Wollam A."/>
            <person name="Pepin K.H."/>
            <person name="Bhonagiri V."/>
            <person name="Zhang X."/>
            <person name="Suruliraj S."/>
            <person name="Warren W."/>
            <person name="Mitreva M."/>
            <person name="Mardis E.R."/>
            <person name="Wilson R.K."/>
        </authorList>
    </citation>
    <scope>NUCLEOTIDE SEQUENCE [LARGE SCALE GENOMIC DNA]</scope>
    <source>
        <strain evidence="2 3">DSM 1785</strain>
    </source>
</reference>
<feature type="domain" description="Putative component of 'biosynthetic module'" evidence="1">
    <location>
        <begin position="272"/>
        <end position="486"/>
    </location>
</feature>
<dbReference type="InterPro" id="IPR025647">
    <property type="entry name" value="YceG_bac"/>
</dbReference>
<evidence type="ECO:0000313" key="3">
    <source>
        <dbReference type="Proteomes" id="UP000010420"/>
    </source>
</evidence>